<evidence type="ECO:0000313" key="9">
    <source>
        <dbReference type="Proteomes" id="UP001216150"/>
    </source>
</evidence>
<keyword evidence="2 6" id="KW-0812">Transmembrane</keyword>
<dbReference type="InterPro" id="IPR052337">
    <property type="entry name" value="SAT4-like"/>
</dbReference>
<dbReference type="Proteomes" id="UP001216150">
    <property type="component" value="Unassembled WGS sequence"/>
</dbReference>
<evidence type="ECO:0000256" key="1">
    <source>
        <dbReference type="ARBA" id="ARBA00004141"/>
    </source>
</evidence>
<feature type="transmembrane region" description="Helical" evidence="6">
    <location>
        <begin position="165"/>
        <end position="184"/>
    </location>
</feature>
<dbReference type="EMBL" id="JAQJAC010000001">
    <property type="protein sequence ID" value="KAJ5600760.1"/>
    <property type="molecule type" value="Genomic_DNA"/>
</dbReference>
<organism evidence="8 9">
    <name type="scientific">Penicillium hetheringtonii</name>
    <dbReference type="NCBI Taxonomy" id="911720"/>
    <lineage>
        <taxon>Eukaryota</taxon>
        <taxon>Fungi</taxon>
        <taxon>Dikarya</taxon>
        <taxon>Ascomycota</taxon>
        <taxon>Pezizomycotina</taxon>
        <taxon>Eurotiomycetes</taxon>
        <taxon>Eurotiomycetidae</taxon>
        <taxon>Eurotiales</taxon>
        <taxon>Aspergillaceae</taxon>
        <taxon>Penicillium</taxon>
    </lineage>
</organism>
<protein>
    <recommendedName>
        <fullName evidence="7">Rhodopsin domain-containing protein</fullName>
    </recommendedName>
</protein>
<feature type="domain" description="Rhodopsin" evidence="7">
    <location>
        <begin position="39"/>
        <end position="208"/>
    </location>
</feature>
<evidence type="ECO:0000256" key="6">
    <source>
        <dbReference type="SAM" id="Phobius"/>
    </source>
</evidence>
<dbReference type="PANTHER" id="PTHR33048:SF165">
    <property type="entry name" value="INTEGRAL MEMBRANE PROTEIN"/>
    <property type="match status" value="1"/>
</dbReference>
<evidence type="ECO:0000256" key="2">
    <source>
        <dbReference type="ARBA" id="ARBA00022692"/>
    </source>
</evidence>
<dbReference type="PANTHER" id="PTHR33048">
    <property type="entry name" value="PTH11-LIKE INTEGRAL MEMBRANE PROTEIN (AFU_ORTHOLOGUE AFUA_5G11245)"/>
    <property type="match status" value="1"/>
</dbReference>
<accession>A0AAD6E663</accession>
<dbReference type="AlphaFoldDB" id="A0AAD6E663"/>
<gene>
    <name evidence="8" type="ORF">N7450_001827</name>
</gene>
<reference evidence="8 9" key="1">
    <citation type="journal article" date="2023" name="IMA Fungus">
        <title>Comparative genomic study of the Penicillium genus elucidates a diverse pangenome and 15 lateral gene transfer events.</title>
        <authorList>
            <person name="Petersen C."/>
            <person name="Sorensen T."/>
            <person name="Nielsen M.R."/>
            <person name="Sondergaard T.E."/>
            <person name="Sorensen J.L."/>
            <person name="Fitzpatrick D.A."/>
            <person name="Frisvad J.C."/>
            <person name="Nielsen K.L."/>
        </authorList>
    </citation>
    <scope>NUCLEOTIDE SEQUENCE [LARGE SCALE GENOMIC DNA]</scope>
    <source>
        <strain evidence="8 9">IBT 29057</strain>
    </source>
</reference>
<dbReference type="GO" id="GO:0016020">
    <property type="term" value="C:membrane"/>
    <property type="evidence" value="ECO:0007669"/>
    <property type="project" value="UniProtKB-SubCell"/>
</dbReference>
<evidence type="ECO:0000313" key="8">
    <source>
        <dbReference type="EMBL" id="KAJ5600760.1"/>
    </source>
</evidence>
<comment type="caution">
    <text evidence="8">The sequence shown here is derived from an EMBL/GenBank/DDBJ whole genome shotgun (WGS) entry which is preliminary data.</text>
</comment>
<comment type="similarity">
    <text evidence="5">Belongs to the SAT4 family.</text>
</comment>
<feature type="transmembrane region" description="Helical" evidence="6">
    <location>
        <begin position="39"/>
        <end position="56"/>
    </location>
</feature>
<feature type="transmembrane region" description="Helical" evidence="6">
    <location>
        <begin position="6"/>
        <end position="27"/>
    </location>
</feature>
<feature type="transmembrane region" description="Helical" evidence="6">
    <location>
        <begin position="76"/>
        <end position="97"/>
    </location>
</feature>
<dbReference type="Pfam" id="PF20684">
    <property type="entry name" value="Fung_rhodopsin"/>
    <property type="match status" value="1"/>
</dbReference>
<dbReference type="InterPro" id="IPR049326">
    <property type="entry name" value="Rhodopsin_dom_fungi"/>
</dbReference>
<name>A0AAD6E663_9EURO</name>
<evidence type="ECO:0000256" key="4">
    <source>
        <dbReference type="ARBA" id="ARBA00023136"/>
    </source>
</evidence>
<comment type="subcellular location">
    <subcellularLocation>
        <location evidence="1">Membrane</location>
        <topology evidence="1">Multi-pass membrane protein</topology>
    </subcellularLocation>
</comment>
<evidence type="ECO:0000259" key="7">
    <source>
        <dbReference type="Pfam" id="PF20684"/>
    </source>
</evidence>
<keyword evidence="4 6" id="KW-0472">Membrane</keyword>
<keyword evidence="3 6" id="KW-1133">Transmembrane helix</keyword>
<proteinExistence type="inferred from homology"/>
<evidence type="ECO:0000256" key="3">
    <source>
        <dbReference type="ARBA" id="ARBA00022989"/>
    </source>
</evidence>
<feature type="transmembrane region" description="Helical" evidence="6">
    <location>
        <begin position="191"/>
        <end position="210"/>
    </location>
</feature>
<sequence>MNIQGYGATVLAVSWAEGAIALSLLFARIYTTWKITRQIFAIAGVILVTVSVAYGIGTHKDDLSASDKTAAIKWGWINQALSILATSLGKLSIVAFLQQIHGPEHRGRVIGLWALATSNLVVNVVTIAIIMTQCSPPGKLWNDKLQGSCSGRQRNEAIAYFQGSWSAFCDLALALYPIVFLWSVKLRMRVKIGLCVLMGLGVMFVINSPYSLSAPT</sequence>
<evidence type="ECO:0000256" key="5">
    <source>
        <dbReference type="ARBA" id="ARBA00038359"/>
    </source>
</evidence>
<keyword evidence="9" id="KW-1185">Reference proteome</keyword>
<feature type="transmembrane region" description="Helical" evidence="6">
    <location>
        <begin position="109"/>
        <end position="131"/>
    </location>
</feature>